<keyword evidence="1" id="KW-0413">Isomerase</keyword>
<keyword evidence="3" id="KW-0670">Pyruvate</keyword>
<dbReference type="SUPFAM" id="SSF55331">
    <property type="entry name" value="Tautomerase/MIF"/>
    <property type="match status" value="1"/>
</dbReference>
<dbReference type="Pfam" id="PF01361">
    <property type="entry name" value="Tautomerase"/>
    <property type="match status" value="1"/>
</dbReference>
<dbReference type="Gene3D" id="3.30.429.10">
    <property type="entry name" value="Macrophage Migration Inhibitory Factor"/>
    <property type="match status" value="1"/>
</dbReference>
<sequence length="62" mass="6667">MPHIEATFFDTRFDDETFRPQMVDALTQAVASVVGEDAANDTAVILHGVAPSRWGHGGKLLG</sequence>
<organism evidence="3 4">
    <name type="scientific">Crystallibacter crystallopoietes</name>
    <dbReference type="NCBI Taxonomy" id="37928"/>
    <lineage>
        <taxon>Bacteria</taxon>
        <taxon>Bacillati</taxon>
        <taxon>Actinomycetota</taxon>
        <taxon>Actinomycetes</taxon>
        <taxon>Micrococcales</taxon>
        <taxon>Micrococcaceae</taxon>
        <taxon>Crystallibacter</taxon>
    </lineage>
</organism>
<reference evidence="3 4" key="1">
    <citation type="submission" date="2016-10" db="EMBL/GenBank/DDBJ databases">
        <authorList>
            <person name="de Groot N.N."/>
        </authorList>
    </citation>
    <scope>NUCLEOTIDE SEQUENCE [LARGE SCALE GENOMIC DNA]</scope>
    <source>
        <strain evidence="3 4">DSM 20117</strain>
    </source>
</reference>
<evidence type="ECO:0000313" key="4">
    <source>
        <dbReference type="Proteomes" id="UP000181917"/>
    </source>
</evidence>
<evidence type="ECO:0000256" key="1">
    <source>
        <dbReference type="ARBA" id="ARBA00023235"/>
    </source>
</evidence>
<dbReference type="GO" id="GO:0016853">
    <property type="term" value="F:isomerase activity"/>
    <property type="evidence" value="ECO:0007669"/>
    <property type="project" value="UniProtKB-KW"/>
</dbReference>
<dbReference type="Proteomes" id="UP000181917">
    <property type="component" value="Unassembled WGS sequence"/>
</dbReference>
<evidence type="ECO:0000313" key="3">
    <source>
        <dbReference type="EMBL" id="SDR31139.1"/>
    </source>
</evidence>
<protein>
    <submittedName>
        <fullName evidence="3">Phenylpyruvate tautomerase PptA, 4-oxalocrotonate tautomerase family</fullName>
    </submittedName>
</protein>
<accession>A0A1H1I0N0</accession>
<gene>
    <name evidence="3" type="ORF">SAMN04489742_4874</name>
</gene>
<dbReference type="KEGG" id="acry:AC20117_22610"/>
<proteinExistence type="predicted"/>
<dbReference type="STRING" id="37928.SAMN04489742_4874"/>
<dbReference type="InterPro" id="IPR014347">
    <property type="entry name" value="Tautomerase/MIF_sf"/>
</dbReference>
<name>A0A1H1I0N0_9MICC</name>
<dbReference type="RefSeq" id="WP_074703625.1">
    <property type="nucleotide sequence ID" value="NZ_CP018865.1"/>
</dbReference>
<evidence type="ECO:0000259" key="2">
    <source>
        <dbReference type="Pfam" id="PF01361"/>
    </source>
</evidence>
<dbReference type="EMBL" id="FNKH01000003">
    <property type="protein sequence ID" value="SDR31139.1"/>
    <property type="molecule type" value="Genomic_DNA"/>
</dbReference>
<dbReference type="OrthoDB" id="4990855at2"/>
<dbReference type="InterPro" id="IPR004370">
    <property type="entry name" value="4-OT-like_dom"/>
</dbReference>
<dbReference type="AlphaFoldDB" id="A0A1H1I0N0"/>
<feature type="domain" description="4-oxalocrotonate tautomerase-like" evidence="2">
    <location>
        <begin position="2"/>
        <end position="61"/>
    </location>
</feature>
<keyword evidence="4" id="KW-1185">Reference proteome</keyword>